<evidence type="ECO:0000259" key="1">
    <source>
        <dbReference type="Pfam" id="PF01814"/>
    </source>
</evidence>
<gene>
    <name evidence="2" type="ordered locus">Namu_0955</name>
</gene>
<reference evidence="2 3" key="2">
    <citation type="journal article" date="2010" name="Stand. Genomic Sci.">
        <title>Complete genome sequence of Nakamurella multipartita type strain (Y-104).</title>
        <authorList>
            <person name="Tice H."/>
            <person name="Mayilraj S."/>
            <person name="Sims D."/>
            <person name="Lapidus A."/>
            <person name="Nolan M."/>
            <person name="Lucas S."/>
            <person name="Glavina Del Rio T."/>
            <person name="Copeland A."/>
            <person name="Cheng J.F."/>
            <person name="Meincke L."/>
            <person name="Bruce D."/>
            <person name="Goodwin L."/>
            <person name="Pitluck S."/>
            <person name="Ivanova N."/>
            <person name="Mavromatis K."/>
            <person name="Ovchinnikova G."/>
            <person name="Pati A."/>
            <person name="Chen A."/>
            <person name="Palaniappan K."/>
            <person name="Land M."/>
            <person name="Hauser L."/>
            <person name="Chang Y.J."/>
            <person name="Jeffries C.D."/>
            <person name="Detter J.C."/>
            <person name="Brettin T."/>
            <person name="Rohde M."/>
            <person name="Goker M."/>
            <person name="Bristow J."/>
            <person name="Eisen J.A."/>
            <person name="Markowitz V."/>
            <person name="Hugenholtz P."/>
            <person name="Kyrpides N.C."/>
            <person name="Klenk H.P."/>
            <person name="Chen F."/>
        </authorList>
    </citation>
    <scope>NUCLEOTIDE SEQUENCE [LARGE SCALE GENOMIC DNA]</scope>
    <source>
        <strain evidence="3">ATCC 700099 / DSM 44233 / CIP 104796 / JCM 9543 / NBRC 105858 / Y-104</strain>
    </source>
</reference>
<dbReference type="AlphaFoldDB" id="C8XAK0"/>
<dbReference type="eggNOG" id="COG3945">
    <property type="taxonomic scope" value="Bacteria"/>
</dbReference>
<organism evidence="2 3">
    <name type="scientific">Nakamurella multipartita (strain ATCC 700099 / DSM 44233 / CIP 104796 / JCM 9543 / NBRC 105858 / Y-104)</name>
    <name type="common">Microsphaera multipartita</name>
    <dbReference type="NCBI Taxonomy" id="479431"/>
    <lineage>
        <taxon>Bacteria</taxon>
        <taxon>Bacillati</taxon>
        <taxon>Actinomycetota</taxon>
        <taxon>Actinomycetes</taxon>
        <taxon>Nakamurellales</taxon>
        <taxon>Nakamurellaceae</taxon>
        <taxon>Nakamurella</taxon>
    </lineage>
</organism>
<dbReference type="CDD" id="cd12108">
    <property type="entry name" value="Hr-like"/>
    <property type="match status" value="1"/>
</dbReference>
<name>C8XAK0_NAKMY</name>
<dbReference type="HOGENOM" id="CLU_095990_0_0_11"/>
<dbReference type="STRING" id="479431.Namu_0955"/>
<reference evidence="3" key="1">
    <citation type="submission" date="2009-09" db="EMBL/GenBank/DDBJ databases">
        <title>The complete genome of Nakamurella multipartita DSM 44233.</title>
        <authorList>
            <consortium name="US DOE Joint Genome Institute (JGI-PGF)"/>
            <person name="Lucas S."/>
            <person name="Copeland A."/>
            <person name="Lapidus A."/>
            <person name="Glavina del Rio T."/>
            <person name="Dalin E."/>
            <person name="Tice H."/>
            <person name="Bruce D."/>
            <person name="Goodwin L."/>
            <person name="Pitluck S."/>
            <person name="Kyrpides N."/>
            <person name="Mavromatis K."/>
            <person name="Ivanova N."/>
            <person name="Ovchinnikova G."/>
            <person name="Sims D."/>
            <person name="Meincke L."/>
            <person name="Brettin T."/>
            <person name="Detter J.C."/>
            <person name="Han C."/>
            <person name="Larimer F."/>
            <person name="Land M."/>
            <person name="Hauser L."/>
            <person name="Markowitz V."/>
            <person name="Cheng J.-F."/>
            <person name="Hugenholtz P."/>
            <person name="Woyke T."/>
            <person name="Wu D."/>
            <person name="Klenk H.-P."/>
            <person name="Eisen J.A."/>
        </authorList>
    </citation>
    <scope>NUCLEOTIDE SEQUENCE [LARGE SCALE GENOMIC DNA]</scope>
    <source>
        <strain evidence="3">ATCC 700099 / DSM 44233 / CIP 104796 / JCM 9543 / NBRC 105858 / Y-104</strain>
    </source>
</reference>
<dbReference type="Gene3D" id="1.20.120.520">
    <property type="entry name" value="nmb1532 protein domain like"/>
    <property type="match status" value="1"/>
</dbReference>
<dbReference type="KEGG" id="nml:Namu_0955"/>
<feature type="domain" description="Hemerythrin-like" evidence="1">
    <location>
        <begin position="27"/>
        <end position="159"/>
    </location>
</feature>
<keyword evidence="3" id="KW-1185">Reference proteome</keyword>
<sequence length="236" mass="26194">MTPRRLDPRLSPAPTAVENPLVDVRDMIVVHTAMLREFRLAPRAVARVPTGAHRAARRVDAHLQLMCDLLHHHHTGEDELLWPPLRALLTADDLARLEEAQAQHTDIDRALERVGRARQRWTTDVDDASRDLLITALDELLGLLVTHLDTEERELLPLAAAHLTPAQWAAVGAAGAASVPKSKMLLVFGMFAYEGDPDVLRTMLESAPPPARGIVPLLAPRIYARYARRLHGTPRP</sequence>
<evidence type="ECO:0000313" key="2">
    <source>
        <dbReference type="EMBL" id="ACV77365.1"/>
    </source>
</evidence>
<accession>C8XAK0</accession>
<dbReference type="OrthoDB" id="5197650at2"/>
<evidence type="ECO:0000313" key="3">
    <source>
        <dbReference type="Proteomes" id="UP000002218"/>
    </source>
</evidence>
<dbReference type="EMBL" id="CP001737">
    <property type="protein sequence ID" value="ACV77365.1"/>
    <property type="molecule type" value="Genomic_DNA"/>
</dbReference>
<proteinExistence type="predicted"/>
<dbReference type="InterPro" id="IPR012312">
    <property type="entry name" value="Hemerythrin-like"/>
</dbReference>
<dbReference type="Pfam" id="PF01814">
    <property type="entry name" value="Hemerythrin"/>
    <property type="match status" value="1"/>
</dbReference>
<protein>
    <submittedName>
        <fullName evidence="2">Hemerythrin HHE cation binding domain protein</fullName>
    </submittedName>
</protein>
<dbReference type="Proteomes" id="UP000002218">
    <property type="component" value="Chromosome"/>
</dbReference>
<dbReference type="InParanoid" id="C8XAK0"/>